<organism evidence="2 3">
    <name type="scientific">Triparma strigata</name>
    <dbReference type="NCBI Taxonomy" id="1606541"/>
    <lineage>
        <taxon>Eukaryota</taxon>
        <taxon>Sar</taxon>
        <taxon>Stramenopiles</taxon>
        <taxon>Ochrophyta</taxon>
        <taxon>Bolidophyceae</taxon>
        <taxon>Parmales</taxon>
        <taxon>Triparmaceae</taxon>
        <taxon>Triparma</taxon>
    </lineage>
</organism>
<evidence type="ECO:0000256" key="1">
    <source>
        <dbReference type="SAM" id="MobiDB-lite"/>
    </source>
</evidence>
<keyword evidence="3" id="KW-1185">Reference proteome</keyword>
<dbReference type="OrthoDB" id="202956at2759"/>
<dbReference type="Proteomes" id="UP001165085">
    <property type="component" value="Unassembled WGS sequence"/>
</dbReference>
<reference evidence="3" key="1">
    <citation type="journal article" date="2023" name="Commun. Biol.">
        <title>Genome analysis of Parmales, the sister group of diatoms, reveals the evolutionary specialization of diatoms from phago-mixotrophs to photoautotrophs.</title>
        <authorList>
            <person name="Ban H."/>
            <person name="Sato S."/>
            <person name="Yoshikawa S."/>
            <person name="Yamada K."/>
            <person name="Nakamura Y."/>
            <person name="Ichinomiya M."/>
            <person name="Sato N."/>
            <person name="Blanc-Mathieu R."/>
            <person name="Endo H."/>
            <person name="Kuwata A."/>
            <person name="Ogata H."/>
        </authorList>
    </citation>
    <scope>NUCLEOTIDE SEQUENCE [LARGE SCALE GENOMIC DNA]</scope>
    <source>
        <strain evidence="3">NIES 3701</strain>
    </source>
</reference>
<proteinExistence type="predicted"/>
<sequence>MGASASIPAEGELEVFAKLKEEYEANKETMSDNELFAKLSALYKSNTLKGDDKGDDGVPLVATTTTEPTTENSPAEGGGEGEPN</sequence>
<name>A0A9W6ZZQ3_9STRA</name>
<dbReference type="AlphaFoldDB" id="A0A9W6ZZQ3"/>
<accession>A0A9W6ZZQ3</accession>
<feature type="region of interest" description="Disordered" evidence="1">
    <location>
        <begin position="46"/>
        <end position="84"/>
    </location>
</feature>
<gene>
    <name evidence="2" type="ORF">TrST_g8750</name>
</gene>
<protein>
    <submittedName>
        <fullName evidence="2">Uncharacterized protein</fullName>
    </submittedName>
</protein>
<dbReference type="EMBL" id="BRXY01000068">
    <property type="protein sequence ID" value="GMH60896.1"/>
    <property type="molecule type" value="Genomic_DNA"/>
</dbReference>
<evidence type="ECO:0000313" key="3">
    <source>
        <dbReference type="Proteomes" id="UP001165085"/>
    </source>
</evidence>
<comment type="caution">
    <text evidence="2">The sequence shown here is derived from an EMBL/GenBank/DDBJ whole genome shotgun (WGS) entry which is preliminary data.</text>
</comment>
<evidence type="ECO:0000313" key="2">
    <source>
        <dbReference type="EMBL" id="GMH60896.1"/>
    </source>
</evidence>